<keyword evidence="3" id="KW-1185">Reference proteome</keyword>
<keyword evidence="1" id="KW-1133">Transmembrane helix</keyword>
<organism evidence="2 3">
    <name type="scientific">Amycolatopsis australiensis</name>
    <dbReference type="NCBI Taxonomy" id="546364"/>
    <lineage>
        <taxon>Bacteria</taxon>
        <taxon>Bacillati</taxon>
        <taxon>Actinomycetota</taxon>
        <taxon>Actinomycetes</taxon>
        <taxon>Pseudonocardiales</taxon>
        <taxon>Pseudonocardiaceae</taxon>
        <taxon>Amycolatopsis</taxon>
    </lineage>
</organism>
<dbReference type="Proteomes" id="UP000182740">
    <property type="component" value="Unassembled WGS sequence"/>
</dbReference>
<keyword evidence="1" id="KW-0812">Transmembrane</keyword>
<proteinExistence type="predicted"/>
<accession>A0A1K1SFI5</accession>
<evidence type="ECO:0000313" key="2">
    <source>
        <dbReference type="EMBL" id="SFW83144.1"/>
    </source>
</evidence>
<dbReference type="EMBL" id="FPJG01000006">
    <property type="protein sequence ID" value="SFW83144.1"/>
    <property type="molecule type" value="Genomic_DNA"/>
</dbReference>
<reference evidence="3" key="1">
    <citation type="submission" date="2016-11" db="EMBL/GenBank/DDBJ databases">
        <authorList>
            <person name="Varghese N."/>
            <person name="Submissions S."/>
        </authorList>
    </citation>
    <scope>NUCLEOTIDE SEQUENCE [LARGE SCALE GENOMIC DNA]</scope>
    <source>
        <strain evidence="3">DSM 44671</strain>
    </source>
</reference>
<name>A0A1K1SFI5_9PSEU</name>
<dbReference type="AlphaFoldDB" id="A0A1K1SFI5"/>
<feature type="transmembrane region" description="Helical" evidence="1">
    <location>
        <begin position="87"/>
        <end position="107"/>
    </location>
</feature>
<feature type="transmembrane region" description="Helical" evidence="1">
    <location>
        <begin position="37"/>
        <end position="56"/>
    </location>
</feature>
<evidence type="ECO:0000256" key="1">
    <source>
        <dbReference type="SAM" id="Phobius"/>
    </source>
</evidence>
<protein>
    <submittedName>
        <fullName evidence="2">Uncharacterized protein</fullName>
    </submittedName>
</protein>
<dbReference type="STRING" id="546364.SAMN04489730_5586"/>
<gene>
    <name evidence="2" type="ORF">SAMN04489730_5586</name>
</gene>
<sequence>MAAGRLAEKIIGKAWRAPSVGSRNEAVPRFPIRKGSLVSVFLAVLLALGAGLFVGARVHTAREARANYSAYRARTAKGFGEWIRSTVSAAVAVAGAVVLLVILLNVLQQA</sequence>
<keyword evidence="1" id="KW-0472">Membrane</keyword>
<evidence type="ECO:0000313" key="3">
    <source>
        <dbReference type="Proteomes" id="UP000182740"/>
    </source>
</evidence>